<accession>A0A8H5NRP1</accession>
<protein>
    <recommendedName>
        <fullName evidence="12">galacturonan 1,4-alpha-galacturonidase</fullName>
        <ecNumber evidence="12">3.2.1.67</ecNumber>
    </recommendedName>
    <alternativeName>
        <fullName evidence="13">Galacturan 1,4-alpha-galacturonidase B</fullName>
    </alternativeName>
    <alternativeName>
        <fullName evidence="14">Poly(1,4-alpha-D-galacturonide)galacturonohydrolase B</fullName>
    </alternativeName>
</protein>
<comment type="function">
    <text evidence="11">Specific in hydrolyzing the terminal glycosidic bond of polygalacturonic acid and oligogalacturonates.</text>
</comment>
<dbReference type="GO" id="GO:0047911">
    <property type="term" value="F:galacturan 1,4-alpha-galacturonidase activity"/>
    <property type="evidence" value="ECO:0007669"/>
    <property type="project" value="UniProtKB-EC"/>
</dbReference>
<evidence type="ECO:0000256" key="8">
    <source>
        <dbReference type="ARBA" id="ARBA00023180"/>
    </source>
</evidence>
<dbReference type="EMBL" id="JAAOAR010000645">
    <property type="protein sequence ID" value="KAF5576337.1"/>
    <property type="molecule type" value="Genomic_DNA"/>
</dbReference>
<dbReference type="EC" id="3.2.1.67" evidence="12"/>
<comment type="subcellular location">
    <subcellularLocation>
        <location evidence="1">Secreted</location>
    </subcellularLocation>
</comment>
<dbReference type="PANTHER" id="PTHR31736">
    <property type="match status" value="1"/>
</dbReference>
<keyword evidence="9 16" id="KW-0326">Glycosidase</keyword>
<evidence type="ECO:0000256" key="14">
    <source>
        <dbReference type="ARBA" id="ARBA00042261"/>
    </source>
</evidence>
<keyword evidence="4" id="KW-0732">Signal</keyword>
<evidence type="ECO:0000256" key="11">
    <source>
        <dbReference type="ARBA" id="ARBA00037312"/>
    </source>
</evidence>
<evidence type="ECO:0000256" key="3">
    <source>
        <dbReference type="ARBA" id="ARBA00022525"/>
    </source>
</evidence>
<keyword evidence="10" id="KW-0961">Cell wall biogenesis/degradation</keyword>
<dbReference type="Proteomes" id="UP000544095">
    <property type="component" value="Unassembled WGS sequence"/>
</dbReference>
<evidence type="ECO:0000256" key="10">
    <source>
        <dbReference type="ARBA" id="ARBA00023316"/>
    </source>
</evidence>
<dbReference type="Pfam" id="PF00295">
    <property type="entry name" value="Glyco_hydro_28"/>
    <property type="match status" value="1"/>
</dbReference>
<keyword evidence="5" id="KW-0677">Repeat</keyword>
<evidence type="ECO:0000256" key="1">
    <source>
        <dbReference type="ARBA" id="ARBA00004613"/>
    </source>
</evidence>
<evidence type="ECO:0000256" key="12">
    <source>
        <dbReference type="ARBA" id="ARBA00038933"/>
    </source>
</evidence>
<evidence type="ECO:0000313" key="17">
    <source>
        <dbReference type="EMBL" id="KAF5576337.1"/>
    </source>
</evidence>
<dbReference type="AlphaFoldDB" id="A0A8H5NRP1"/>
<evidence type="ECO:0000256" key="13">
    <source>
        <dbReference type="ARBA" id="ARBA00041473"/>
    </source>
</evidence>
<evidence type="ECO:0000256" key="4">
    <source>
        <dbReference type="ARBA" id="ARBA00022729"/>
    </source>
</evidence>
<evidence type="ECO:0000256" key="15">
    <source>
        <dbReference type="ARBA" id="ARBA00048766"/>
    </source>
</evidence>
<dbReference type="Gene3D" id="2.160.20.10">
    <property type="entry name" value="Single-stranded right-handed beta-helix, Pectin lyase-like"/>
    <property type="match status" value="1"/>
</dbReference>
<dbReference type="GO" id="GO:0071555">
    <property type="term" value="P:cell wall organization"/>
    <property type="evidence" value="ECO:0007669"/>
    <property type="project" value="UniProtKB-KW"/>
</dbReference>
<keyword evidence="18" id="KW-1185">Reference proteome</keyword>
<comment type="catalytic activity">
    <reaction evidence="15">
        <text>[(1-&gt;4)-alpha-D-galacturonosyl](n) + H2O = alpha-D-galacturonate + [(1-&gt;4)-alpha-D-galacturonosyl](n-1)</text>
        <dbReference type="Rhea" id="RHEA:14117"/>
        <dbReference type="Rhea" id="RHEA-COMP:14570"/>
        <dbReference type="Rhea" id="RHEA-COMP:14572"/>
        <dbReference type="ChEBI" id="CHEBI:15377"/>
        <dbReference type="ChEBI" id="CHEBI:58658"/>
        <dbReference type="ChEBI" id="CHEBI:140523"/>
        <dbReference type="EC" id="3.2.1.67"/>
    </reaction>
</comment>
<gene>
    <name evidence="17" type="ORF">FPANT_10985</name>
</gene>
<comment type="caution">
    <text evidence="17">The sequence shown here is derived from an EMBL/GenBank/DDBJ whole genome shotgun (WGS) entry which is preliminary data.</text>
</comment>
<dbReference type="SUPFAM" id="SSF51126">
    <property type="entry name" value="Pectin lyase-like"/>
    <property type="match status" value="1"/>
</dbReference>
<dbReference type="InterPro" id="IPR012334">
    <property type="entry name" value="Pectin_lyas_fold"/>
</dbReference>
<dbReference type="GO" id="GO:0005576">
    <property type="term" value="C:extracellular region"/>
    <property type="evidence" value="ECO:0007669"/>
    <property type="project" value="UniProtKB-SubCell"/>
</dbReference>
<dbReference type="PANTHER" id="PTHR31736:SF6">
    <property type="entry name" value="EXOPOLYGALACTURONASE B-RELATED"/>
    <property type="match status" value="1"/>
</dbReference>
<dbReference type="GO" id="GO:0005975">
    <property type="term" value="P:carbohydrate metabolic process"/>
    <property type="evidence" value="ECO:0007669"/>
    <property type="project" value="InterPro"/>
</dbReference>
<sequence length="1049" mass="119219">MSSFSFLSLPPELRRIVYEYYYTAAEGYVLQPASRKLAVANGKPIDLALTYTCRLVAQETEGLPLSFNNITVSTVYDPELRPWAGRFDYLLFAQFLKQIRLVLVLGDWFLTEEMWVCIEQTFPWFVPQLRDALHQRQRGYQLANLSCFRHWNLSNSFTYSAEPFWRESCGMSALSEALEFTLRTIAHGAIGDFDRIVNEELALWEYSGRDRLLNFLDQSFKPWDEPNPDVLTEMGWRYTDDHLWPKLEAWGPDEYQKKEYHAKFRFSAASAAIHWLKKVPAKKRVCIRGLAIIEDYPAVGRQESHAAGLIPFCKENPQLRISHQVSMLNVIFSRALLRRATSFASLQAYARHEIGEKAFKQASSVSFSEVADWLADIVSLPKAGMPDGSYTFILDGEPIPLICSRIFQHVILRKEAMRITIEQSLPSLDRATRLDMTPQLHRGHGNAFAQLIDNNSFIKANFDLGQLEDPEKMLAEFETGAQRFLHNYRRFQFDFELLRPPSVYNLPRLGALNVDIVFTSPSHDATKATREDRKPVRYFYPQLTRVIARFSVILRQDFSFEDNVILSLKCRTMPGLQTIFVLGTLLLTAVNAVSLPAGVPRDISEFRDKHPYAPPKHEHRKIVRIRASKNDTDDVSDEFKIGVRKANGGGTLHLAKGKTYVIGKVLDLTGLEDIHIHLEGEIRFTDDVEYWQENAWYHPFQKSIMFWKWGGKDIKIYGNGVIEGQGQRWWNEFESGTGSILNPDNKYYRPILFYAENTTNLDVSGIHLKDSPCWNNFIVSSKNIRYTDIIATALSNNGSIIPKNTDFMNTMNTSTVRIERTWVNIDDDCFSPKPNSSDLYVNTMYCNGTHGQSMGSLGQYKGEVSNVYDVHIENVWMMNGDYSAARIKVWAGEETGTGFVNNVTFKNFWLARMDYAIFLDSCYFNISSEECNAHPSGMQITNIHFENFTGYTSGVYGNAVARLSCSAAEDAVCANITVKDFNVETPCGGEPVIICDGMHGDIGVDCVPYDSDEAKAALKAKCTTPMAVIDTDPWGNGLIEKKKGAFHPQ</sequence>
<dbReference type="InterPro" id="IPR000743">
    <property type="entry name" value="Glyco_hydro_28"/>
</dbReference>
<keyword evidence="7" id="KW-1015">Disulfide bond</keyword>
<dbReference type="GO" id="GO:0004650">
    <property type="term" value="F:polygalacturonase activity"/>
    <property type="evidence" value="ECO:0007669"/>
    <property type="project" value="InterPro"/>
</dbReference>
<keyword evidence="8" id="KW-0325">Glycoprotein</keyword>
<evidence type="ECO:0000256" key="7">
    <source>
        <dbReference type="ARBA" id="ARBA00023157"/>
    </source>
</evidence>
<name>A0A8H5NRP1_9HYPO</name>
<evidence type="ECO:0000256" key="5">
    <source>
        <dbReference type="ARBA" id="ARBA00022737"/>
    </source>
</evidence>
<evidence type="ECO:0000313" key="18">
    <source>
        <dbReference type="Proteomes" id="UP000544095"/>
    </source>
</evidence>
<evidence type="ECO:0000256" key="2">
    <source>
        <dbReference type="ARBA" id="ARBA00008834"/>
    </source>
</evidence>
<reference evidence="17 18" key="1">
    <citation type="submission" date="2020-05" db="EMBL/GenBank/DDBJ databases">
        <title>Identification and distribution of gene clusters putatively required for synthesis of sphingolipid metabolism inhibitors in phylogenetically diverse species of the filamentous fungus Fusarium.</title>
        <authorList>
            <person name="Kim H.-S."/>
            <person name="Busman M."/>
            <person name="Brown D.W."/>
            <person name="Divon H."/>
            <person name="Uhlig S."/>
            <person name="Proctor R.H."/>
        </authorList>
    </citation>
    <scope>NUCLEOTIDE SEQUENCE [LARGE SCALE GENOMIC DNA]</scope>
    <source>
        <strain evidence="17 18">NRRL 25211</strain>
    </source>
</reference>
<evidence type="ECO:0000256" key="16">
    <source>
        <dbReference type="RuleBase" id="RU361169"/>
    </source>
</evidence>
<keyword evidence="3" id="KW-0964">Secreted</keyword>
<evidence type="ECO:0000256" key="9">
    <source>
        <dbReference type="ARBA" id="ARBA00023295"/>
    </source>
</evidence>
<proteinExistence type="inferred from homology"/>
<organism evidence="17 18">
    <name type="scientific">Fusarium pseudoanthophilum</name>
    <dbReference type="NCBI Taxonomy" id="48495"/>
    <lineage>
        <taxon>Eukaryota</taxon>
        <taxon>Fungi</taxon>
        <taxon>Dikarya</taxon>
        <taxon>Ascomycota</taxon>
        <taxon>Pezizomycotina</taxon>
        <taxon>Sordariomycetes</taxon>
        <taxon>Hypocreomycetidae</taxon>
        <taxon>Hypocreales</taxon>
        <taxon>Nectriaceae</taxon>
        <taxon>Fusarium</taxon>
        <taxon>Fusarium fujikuroi species complex</taxon>
    </lineage>
</organism>
<comment type="similarity">
    <text evidence="2 16">Belongs to the glycosyl hydrolase 28 family.</text>
</comment>
<evidence type="ECO:0000256" key="6">
    <source>
        <dbReference type="ARBA" id="ARBA00022801"/>
    </source>
</evidence>
<keyword evidence="6 16" id="KW-0378">Hydrolase</keyword>
<dbReference type="InterPro" id="IPR011050">
    <property type="entry name" value="Pectin_lyase_fold/virulence"/>
</dbReference>